<evidence type="ECO:0000256" key="4">
    <source>
        <dbReference type="ARBA" id="ARBA00022989"/>
    </source>
</evidence>
<comment type="caution">
    <text evidence="8">The sequence shown here is derived from an EMBL/GenBank/DDBJ whole genome shotgun (WGS) entry which is preliminary data.</text>
</comment>
<evidence type="ECO:0000256" key="5">
    <source>
        <dbReference type="ARBA" id="ARBA00023136"/>
    </source>
</evidence>
<dbReference type="InterPro" id="IPR008429">
    <property type="entry name" value="CLPTM1"/>
</dbReference>
<keyword evidence="4 7" id="KW-1133">Transmembrane helix</keyword>
<protein>
    <recommendedName>
        <fullName evidence="10">Cleft lip and palate associated transmembrane protein</fullName>
    </recommendedName>
</protein>
<organism evidence="8 9">
    <name type="scientific">Tieghemiomyces parasiticus</name>
    <dbReference type="NCBI Taxonomy" id="78921"/>
    <lineage>
        <taxon>Eukaryota</taxon>
        <taxon>Fungi</taxon>
        <taxon>Fungi incertae sedis</taxon>
        <taxon>Zoopagomycota</taxon>
        <taxon>Kickxellomycotina</taxon>
        <taxon>Dimargaritomycetes</taxon>
        <taxon>Dimargaritales</taxon>
        <taxon>Dimargaritaceae</taxon>
        <taxon>Tieghemiomyces</taxon>
    </lineage>
</organism>
<comment type="subcellular location">
    <subcellularLocation>
        <location evidence="1">Membrane</location>
        <topology evidence="1">Multi-pass membrane protein</topology>
    </subcellularLocation>
</comment>
<keyword evidence="5 7" id="KW-0472">Membrane</keyword>
<evidence type="ECO:0000313" key="9">
    <source>
        <dbReference type="Proteomes" id="UP001150569"/>
    </source>
</evidence>
<feature type="compositionally biased region" description="Basic and acidic residues" evidence="6">
    <location>
        <begin position="178"/>
        <end position="189"/>
    </location>
</feature>
<feature type="region of interest" description="Disordered" evidence="6">
    <location>
        <begin position="1"/>
        <end position="21"/>
    </location>
</feature>
<evidence type="ECO:0008006" key="10">
    <source>
        <dbReference type="Google" id="ProtNLM"/>
    </source>
</evidence>
<evidence type="ECO:0000256" key="6">
    <source>
        <dbReference type="SAM" id="MobiDB-lite"/>
    </source>
</evidence>
<accession>A0A9W7ZX74</accession>
<evidence type="ECO:0000256" key="7">
    <source>
        <dbReference type="SAM" id="Phobius"/>
    </source>
</evidence>
<keyword evidence="3 7" id="KW-0812">Transmembrane</keyword>
<dbReference type="EMBL" id="JANBPT010000500">
    <property type="protein sequence ID" value="KAJ1918558.1"/>
    <property type="molecule type" value="Genomic_DNA"/>
</dbReference>
<dbReference type="AlphaFoldDB" id="A0A9W7ZX74"/>
<keyword evidence="9" id="KW-1185">Reference proteome</keyword>
<feature type="transmembrane region" description="Helical" evidence="7">
    <location>
        <begin position="373"/>
        <end position="393"/>
    </location>
</feature>
<feature type="region of interest" description="Disordered" evidence="6">
    <location>
        <begin position="675"/>
        <end position="705"/>
    </location>
</feature>
<sequence>MSAPAAPRPGATDPPEQRQEEGGFMGTLQSLARMALIYLAVQYAVGYFAKRSAPASSSNAPADAVNATMPKLPNTAQLVAPLWPLGTHFALKLYVSEDATPAPIDLAHPDLPVPLWSRDNLTLGDWGLEVYDTIDVAIPEAAQHNGSLYAHLIMDRLPESRLPAPGTTDPTDGNKPMEQGRRDFDPDLDRRYIRQPLTTHIRRRTVAKTRNLLRDSTTPDSNESPDAAAHTNSASPALADVGDSIYSYWYGNLTLNLLTEAAPLPYHQMPPAVREQFKLLPADKVDPVTQHRLYAPLLYTNRFWILEANLQPVNVTTPTLPLNLHVYPISFFKLQFYATMQEQMKQQLSLMGGMTGGGEFDEFKRMLVETNPWLLGITVLVTLLHSLFDFLAFKNDISFWKNKKGAAGISVRTIFANIAFQLIIFLYLLDNQKVTSWMILMSQGVGLLIEVWKIKKAVDVQVRPVGADQGVPIVPCVDKTTEVEEIPPTATDAITAEAADLAQRRTLFNFAGYQVTVKGAAQRTDEENRTQEYDETAYRYLTYLAYPLLAGYAGYSLYYEEHKSWYSFVINTLVGFVYAFGFITMTPQLFINYKLKSVAHMPWRTFMYKALNTFVDDLFAFVITMPTLHRLACLRDDVVFVVYLYQKWIYPMDPNRANEFGQVAQEPVDQKEVKRVKKAKSKVRSRKPVQVTDGESEAVEGKKSQ</sequence>
<proteinExistence type="inferred from homology"/>
<feature type="transmembrane region" description="Helical" evidence="7">
    <location>
        <begin position="540"/>
        <end position="559"/>
    </location>
</feature>
<feature type="compositionally biased region" description="Basic residues" evidence="6">
    <location>
        <begin position="675"/>
        <end position="687"/>
    </location>
</feature>
<evidence type="ECO:0000256" key="3">
    <source>
        <dbReference type="ARBA" id="ARBA00022692"/>
    </source>
</evidence>
<dbReference type="GO" id="GO:0016020">
    <property type="term" value="C:membrane"/>
    <property type="evidence" value="ECO:0007669"/>
    <property type="project" value="UniProtKB-SubCell"/>
</dbReference>
<name>A0A9W7ZX74_9FUNG</name>
<dbReference type="GO" id="GO:0012505">
    <property type="term" value="C:endomembrane system"/>
    <property type="evidence" value="ECO:0007669"/>
    <property type="project" value="TreeGrafter"/>
</dbReference>
<feature type="transmembrane region" description="Helical" evidence="7">
    <location>
        <begin position="565"/>
        <end position="585"/>
    </location>
</feature>
<evidence type="ECO:0000256" key="1">
    <source>
        <dbReference type="ARBA" id="ARBA00004141"/>
    </source>
</evidence>
<feature type="region of interest" description="Disordered" evidence="6">
    <location>
        <begin position="159"/>
        <end position="189"/>
    </location>
</feature>
<comment type="similarity">
    <text evidence="2">Belongs to the CLPTM1 family.</text>
</comment>
<dbReference type="Proteomes" id="UP001150569">
    <property type="component" value="Unassembled WGS sequence"/>
</dbReference>
<dbReference type="PANTHER" id="PTHR21347">
    <property type="entry name" value="CLEFT LIP AND PALATE ASSOCIATED TRANSMEMBRANE PROTEIN-RELATED"/>
    <property type="match status" value="1"/>
</dbReference>
<dbReference type="PANTHER" id="PTHR21347:SF0">
    <property type="entry name" value="LIPID SCRAMBLASE CLPTM1L"/>
    <property type="match status" value="1"/>
</dbReference>
<reference evidence="8" key="1">
    <citation type="submission" date="2022-07" db="EMBL/GenBank/DDBJ databases">
        <title>Phylogenomic reconstructions and comparative analyses of Kickxellomycotina fungi.</title>
        <authorList>
            <person name="Reynolds N.K."/>
            <person name="Stajich J.E."/>
            <person name="Barry K."/>
            <person name="Grigoriev I.V."/>
            <person name="Crous P."/>
            <person name="Smith M.E."/>
        </authorList>
    </citation>
    <scope>NUCLEOTIDE SEQUENCE</scope>
    <source>
        <strain evidence="8">RSA 861</strain>
    </source>
</reference>
<dbReference type="OrthoDB" id="378564at2759"/>
<dbReference type="Pfam" id="PF05602">
    <property type="entry name" value="CLPTM1"/>
    <property type="match status" value="1"/>
</dbReference>
<evidence type="ECO:0000256" key="2">
    <source>
        <dbReference type="ARBA" id="ARBA00009310"/>
    </source>
</evidence>
<feature type="compositionally biased region" description="Polar residues" evidence="6">
    <location>
        <begin position="214"/>
        <end position="234"/>
    </location>
</feature>
<gene>
    <name evidence="8" type="ORF">IWQ60_007470</name>
</gene>
<evidence type="ECO:0000313" key="8">
    <source>
        <dbReference type="EMBL" id="KAJ1918558.1"/>
    </source>
</evidence>
<feature type="region of interest" description="Disordered" evidence="6">
    <location>
        <begin position="204"/>
        <end position="234"/>
    </location>
</feature>
<feature type="transmembrane region" description="Helical" evidence="7">
    <location>
        <begin position="405"/>
        <end position="428"/>
    </location>
</feature>